<accession>A0ABT8A0A3</accession>
<gene>
    <name evidence="1" type="ORF">QWZ14_01915</name>
</gene>
<evidence type="ECO:0000313" key="1">
    <source>
        <dbReference type="EMBL" id="MDN3563133.1"/>
    </source>
</evidence>
<dbReference type="EMBL" id="JAUFPN010000015">
    <property type="protein sequence ID" value="MDN3563133.1"/>
    <property type="molecule type" value="Genomic_DNA"/>
</dbReference>
<name>A0ABT8A0A3_9PROT</name>
<keyword evidence="2" id="KW-1185">Reference proteome</keyword>
<evidence type="ECO:0000313" key="2">
    <source>
        <dbReference type="Proteomes" id="UP001529369"/>
    </source>
</evidence>
<proteinExistence type="predicted"/>
<dbReference type="Proteomes" id="UP001529369">
    <property type="component" value="Unassembled WGS sequence"/>
</dbReference>
<organism evidence="1 2">
    <name type="scientific">Paeniroseomonas aquatica</name>
    <dbReference type="NCBI Taxonomy" id="373043"/>
    <lineage>
        <taxon>Bacteria</taxon>
        <taxon>Pseudomonadati</taxon>
        <taxon>Pseudomonadota</taxon>
        <taxon>Alphaproteobacteria</taxon>
        <taxon>Acetobacterales</taxon>
        <taxon>Acetobacteraceae</taxon>
        <taxon>Paeniroseomonas</taxon>
    </lineage>
</organism>
<sequence>MSKAFPPGSDAPLAAGGEISQLVQLRGFRTFAATVRHIQGLPYGRTSKMDYRLVLTEGRGTCSSKHALLAALAQENELAVKLTLGVYEMTETNTPGVGKVLASSGLSSIPEAHCFLRTAFSVIDVTMPGEALSAAERVFLHEEVIGPADVGAYKTSVHRRVLANWLYATGRSSFGLDAAWAVREACIAALSGEAPKPSSTLQAS</sequence>
<comment type="caution">
    <text evidence="1">The sequence shown here is derived from an EMBL/GenBank/DDBJ whole genome shotgun (WGS) entry which is preliminary data.</text>
</comment>
<reference evidence="2" key="1">
    <citation type="journal article" date="2019" name="Int. J. Syst. Evol. Microbiol.">
        <title>The Global Catalogue of Microorganisms (GCM) 10K type strain sequencing project: providing services to taxonomists for standard genome sequencing and annotation.</title>
        <authorList>
            <consortium name="The Broad Institute Genomics Platform"/>
            <consortium name="The Broad Institute Genome Sequencing Center for Infectious Disease"/>
            <person name="Wu L."/>
            <person name="Ma J."/>
        </authorList>
    </citation>
    <scope>NUCLEOTIDE SEQUENCE [LARGE SCALE GENOMIC DNA]</scope>
    <source>
        <strain evidence="2">CECT 7131</strain>
    </source>
</reference>
<dbReference type="RefSeq" id="WP_290314867.1">
    <property type="nucleotide sequence ID" value="NZ_JAUFPN010000015.1"/>
</dbReference>
<protein>
    <submittedName>
        <fullName evidence="1">Uncharacterized protein</fullName>
    </submittedName>
</protein>